<evidence type="ECO:0008006" key="4">
    <source>
        <dbReference type="Google" id="ProtNLM"/>
    </source>
</evidence>
<dbReference type="AlphaFoldDB" id="A0A152A321"/>
<keyword evidence="1" id="KW-0732">Signal</keyword>
<dbReference type="EMBL" id="LODT01000013">
    <property type="protein sequence ID" value="KYR00604.1"/>
    <property type="molecule type" value="Genomic_DNA"/>
</dbReference>
<proteinExistence type="predicted"/>
<name>A0A152A321_TIELA</name>
<evidence type="ECO:0000313" key="3">
    <source>
        <dbReference type="Proteomes" id="UP000076078"/>
    </source>
</evidence>
<comment type="caution">
    <text evidence="2">The sequence shown here is derived from an EMBL/GenBank/DDBJ whole genome shotgun (WGS) entry which is preliminary data.</text>
</comment>
<keyword evidence="3" id="KW-1185">Reference proteome</keyword>
<evidence type="ECO:0000313" key="2">
    <source>
        <dbReference type="EMBL" id="KYR00604.1"/>
    </source>
</evidence>
<dbReference type="InParanoid" id="A0A152A321"/>
<feature type="signal peptide" evidence="1">
    <location>
        <begin position="1"/>
        <end position="19"/>
    </location>
</feature>
<reference evidence="2 3" key="1">
    <citation type="submission" date="2015-12" db="EMBL/GenBank/DDBJ databases">
        <title>Dictyostelia acquired genes for synthesis and detection of signals that induce cell-type specialization by lateral gene transfer from prokaryotes.</title>
        <authorList>
            <person name="Gloeckner G."/>
            <person name="Schaap P."/>
        </authorList>
    </citation>
    <scope>NUCLEOTIDE SEQUENCE [LARGE SCALE GENOMIC DNA]</scope>
    <source>
        <strain evidence="2 3">TK</strain>
    </source>
</reference>
<dbReference type="Proteomes" id="UP000076078">
    <property type="component" value="Unassembled WGS sequence"/>
</dbReference>
<feature type="chain" id="PRO_5007593567" description="Transmembrane protein" evidence="1">
    <location>
        <begin position="20"/>
        <end position="157"/>
    </location>
</feature>
<accession>A0A152A321</accession>
<evidence type="ECO:0000256" key="1">
    <source>
        <dbReference type="SAM" id="SignalP"/>
    </source>
</evidence>
<gene>
    <name evidence="2" type="ORF">DLAC_02627</name>
</gene>
<organism evidence="2 3">
    <name type="scientific">Tieghemostelium lacteum</name>
    <name type="common">Slime mold</name>
    <name type="synonym">Dictyostelium lacteum</name>
    <dbReference type="NCBI Taxonomy" id="361077"/>
    <lineage>
        <taxon>Eukaryota</taxon>
        <taxon>Amoebozoa</taxon>
        <taxon>Evosea</taxon>
        <taxon>Eumycetozoa</taxon>
        <taxon>Dictyostelia</taxon>
        <taxon>Dictyosteliales</taxon>
        <taxon>Raperosteliaceae</taxon>
        <taxon>Tieghemostelium</taxon>
    </lineage>
</organism>
<protein>
    <recommendedName>
        <fullName evidence="4">Transmembrane protein</fullName>
    </recommendedName>
</protein>
<sequence length="157" mass="17594">MYINNIVLIVLLGVTLCFSTRIETQKSLISSSDSVDCYYVDTAIYVNPQTQYLICYEDSIIGPSVYNTSIVFQTLDNDNYFNVDFGYYIPDQTNTTCGTDDDIKSFVTYSQQLWPTINYVNPGIDVPAGFVPGIIVDCYVKYDQCQLGITGTVCVNL</sequence>